<dbReference type="InterPro" id="IPR000542">
    <property type="entry name" value="Carn_acyl_trans"/>
</dbReference>
<dbReference type="EMBL" id="GAMC01002112">
    <property type="protein sequence ID" value="JAC04444.1"/>
    <property type="molecule type" value="mRNA"/>
</dbReference>
<dbReference type="SUPFAM" id="SSF52777">
    <property type="entry name" value="CoA-dependent acyltransferases"/>
    <property type="match status" value="2"/>
</dbReference>
<dbReference type="AlphaFoldDB" id="W8C4X5"/>
<dbReference type="KEGG" id="ccat:101459927"/>
<evidence type="ECO:0000256" key="3">
    <source>
        <dbReference type="ARBA" id="ARBA00023315"/>
    </source>
</evidence>
<dbReference type="InterPro" id="IPR023213">
    <property type="entry name" value="CAT-like_dom_sf"/>
</dbReference>
<dbReference type="GO" id="GO:0008458">
    <property type="term" value="F:carnitine O-octanoyltransferase activity"/>
    <property type="evidence" value="ECO:0007669"/>
    <property type="project" value="TreeGrafter"/>
</dbReference>
<evidence type="ECO:0000256" key="4">
    <source>
        <dbReference type="PIRSR" id="PIRSR600542-1"/>
    </source>
</evidence>
<keyword evidence="2 7" id="KW-0808">Transferase</keyword>
<dbReference type="Pfam" id="PF00755">
    <property type="entry name" value="Carn_acyltransf"/>
    <property type="match status" value="1"/>
</dbReference>
<evidence type="ECO:0000256" key="2">
    <source>
        <dbReference type="ARBA" id="ARBA00022679"/>
    </source>
</evidence>
<evidence type="ECO:0000256" key="1">
    <source>
        <dbReference type="ARBA" id="ARBA00005232"/>
    </source>
</evidence>
<dbReference type="PANTHER" id="PTHR22589">
    <property type="entry name" value="CARNITINE O-ACYLTRANSFERASE"/>
    <property type="match status" value="1"/>
</dbReference>
<proteinExistence type="evidence at transcript level"/>
<feature type="domain" description="Choline/carnitine acyltransferase" evidence="5">
    <location>
        <begin position="26"/>
        <end position="599"/>
    </location>
</feature>
<keyword evidence="3" id="KW-0012">Acyltransferase</keyword>
<gene>
    <name evidence="7" type="primary">OCTC</name>
    <name evidence="6" type="ORF">CCAP1982_LOCUS2709</name>
</gene>
<evidence type="ECO:0000313" key="8">
    <source>
        <dbReference type="Proteomes" id="UP000606786"/>
    </source>
</evidence>
<keyword evidence="8" id="KW-1185">Reference proteome</keyword>
<organism evidence="7">
    <name type="scientific">Ceratitis capitata</name>
    <name type="common">Mediterranean fruit fly</name>
    <name type="synonym">Tephritis capitata</name>
    <dbReference type="NCBI Taxonomy" id="7213"/>
    <lineage>
        <taxon>Eukaryota</taxon>
        <taxon>Metazoa</taxon>
        <taxon>Ecdysozoa</taxon>
        <taxon>Arthropoda</taxon>
        <taxon>Hexapoda</taxon>
        <taxon>Insecta</taxon>
        <taxon>Pterygota</taxon>
        <taxon>Neoptera</taxon>
        <taxon>Endopterygota</taxon>
        <taxon>Diptera</taxon>
        <taxon>Brachycera</taxon>
        <taxon>Muscomorpha</taxon>
        <taxon>Tephritoidea</taxon>
        <taxon>Tephritidae</taxon>
        <taxon>Ceratitis</taxon>
        <taxon>Ceratitis</taxon>
    </lineage>
</organism>
<comment type="similarity">
    <text evidence="1">Belongs to the carnitine/choline acetyltransferase family.</text>
</comment>
<dbReference type="InterPro" id="IPR039551">
    <property type="entry name" value="Cho/carn_acyl_trans"/>
</dbReference>
<dbReference type="InterPro" id="IPR042231">
    <property type="entry name" value="Cho/carn_acyl_trans_2"/>
</dbReference>
<dbReference type="PANTHER" id="PTHR22589:SF67">
    <property type="entry name" value="PEROXISOMAL CARNITINE O-OCTANOYLTRANSFERASE"/>
    <property type="match status" value="1"/>
</dbReference>
<evidence type="ECO:0000259" key="5">
    <source>
        <dbReference type="Pfam" id="PF00755"/>
    </source>
</evidence>
<reference evidence="6" key="3">
    <citation type="submission" date="2020-11" db="EMBL/GenBank/DDBJ databases">
        <authorList>
            <person name="Whitehead M."/>
        </authorList>
    </citation>
    <scope>NUCLEOTIDE SEQUENCE</scope>
    <source>
        <strain evidence="6">EGII</strain>
    </source>
</reference>
<evidence type="ECO:0000313" key="7">
    <source>
        <dbReference type="EMBL" id="JAC04444.1"/>
    </source>
</evidence>
<evidence type="ECO:0000313" key="6">
    <source>
        <dbReference type="EMBL" id="CAD6993918.1"/>
    </source>
</evidence>
<dbReference type="PROSITE" id="PS00439">
    <property type="entry name" value="ACYLTRANSF_C_1"/>
    <property type="match status" value="1"/>
</dbReference>
<dbReference type="Gene3D" id="3.30.559.70">
    <property type="entry name" value="Choline/Carnitine o-acyltransferase, domain 2"/>
    <property type="match status" value="1"/>
</dbReference>
<dbReference type="GO" id="GO:0005777">
    <property type="term" value="C:peroxisome"/>
    <property type="evidence" value="ECO:0007669"/>
    <property type="project" value="TreeGrafter"/>
</dbReference>
<dbReference type="EMBL" id="CAJHJT010000001">
    <property type="protein sequence ID" value="CAD6993918.1"/>
    <property type="molecule type" value="Genomic_DNA"/>
</dbReference>
<reference evidence="7" key="2">
    <citation type="journal article" date="2014" name="BMC Genomics">
        <title>A genomic perspective to assessing quality of mass-reared SIT flies used in Mediterranean fruit fly (Ceratitis capitata) eradication in California.</title>
        <authorList>
            <person name="Calla B."/>
            <person name="Hall B."/>
            <person name="Hou S."/>
            <person name="Geib S.M."/>
        </authorList>
    </citation>
    <scope>NUCLEOTIDE SEQUENCE</scope>
</reference>
<dbReference type="Gene3D" id="3.30.559.10">
    <property type="entry name" value="Chloramphenicol acetyltransferase-like domain"/>
    <property type="match status" value="1"/>
</dbReference>
<feature type="active site" description="Proton acceptor" evidence="4">
    <location>
        <position position="329"/>
    </location>
</feature>
<dbReference type="OrthoDB" id="240216at2759"/>
<dbReference type="GeneID" id="101459927"/>
<sequence length="617" mass="70721">MNRASIYFLNEGEPNTYDFDETLPPLPLPELHDTLVRYYESIKPFGSPSELANSMNVIETFESGVGAELQEKLVKHAATRKNWVDEWWDKYAYHMLRLPLNPYIVMAMPVKLEVINIPETPALLLKNLSRLMYHTLEFWDLARKALIKPLSSNGGTVKYSSALYKRFFSTTRAPGTEYDYIKNFFKTVKEGPTPSHAVISGKGRIFVFDCLHTDGTLITPQEILIVLQRVRTILDYEPIGDCVPILTHGDRTTWANNYLRLQEISEKNRETIRIIESSSIVIAFDENEPQSYEEISLFCVNGDYHSKWGDRSSTIIAYKNGRFACVGEHSAYDGTISVSYALFVQLSMYETPEPDWSSTDTSKVVALKELKFDLDVELQKEIERTKVECDRRRNDVIVTHDSFNEYGKDVIKTWNLHPDSFVQVIMQLAYAELHKEIASTYETALMRHFYNGRTETLRSCSSEVYKFIQIARESKSSTSEIVTSFRNAVNHHNHMMNEARKGHGVDRHLFGLWCIAHENQIDVAEFFDDPLYIKSGGGGNFILSTSTLGYSTNVGFVAPMTLDGYGVFYTITSDTIYIQITAFRDSIKTSAHKFNETFQRQFLKIKRIMEAVNNSKL</sequence>
<dbReference type="EMBL" id="GAMC01002108">
    <property type="protein sequence ID" value="JAC04448.1"/>
    <property type="molecule type" value="mRNA"/>
</dbReference>
<protein>
    <submittedName>
        <fullName evidence="6">(Mediterranean fruit fly) hypothetical protein</fullName>
    </submittedName>
    <submittedName>
        <fullName evidence="7">Peroxisomal carnitine O-octanoyltransferase</fullName>
    </submittedName>
</protein>
<reference evidence="7" key="1">
    <citation type="submission" date="2013-07" db="EMBL/GenBank/DDBJ databases">
        <authorList>
            <person name="Geib S."/>
        </authorList>
    </citation>
    <scope>NUCLEOTIDE SEQUENCE</scope>
</reference>
<accession>W8C4X5</accession>
<dbReference type="Proteomes" id="UP000606786">
    <property type="component" value="Unassembled WGS sequence"/>
</dbReference>
<name>W8C4X5_CERCA</name>